<keyword evidence="1" id="KW-0812">Transmembrane</keyword>
<dbReference type="EMBL" id="JAMQOQ010000002">
    <property type="protein sequence ID" value="MDS0294013.1"/>
    <property type="molecule type" value="Genomic_DNA"/>
</dbReference>
<evidence type="ECO:0000256" key="1">
    <source>
        <dbReference type="SAM" id="Phobius"/>
    </source>
</evidence>
<name>A0ABU2G146_9EURY</name>
<proteinExistence type="predicted"/>
<gene>
    <name evidence="2" type="ORF">NDI79_07500</name>
</gene>
<sequence length="71" mass="7961">MVDAGITLFYGVLALQLPIGVLMFFDAKRLKLKNPEKYWLGVVIPAVGFVVVLYYLSERKNLPKEEADGTT</sequence>
<feature type="transmembrane region" description="Helical" evidence="1">
    <location>
        <begin position="6"/>
        <end position="25"/>
    </location>
</feature>
<evidence type="ECO:0000313" key="2">
    <source>
        <dbReference type="EMBL" id="MDS0294013.1"/>
    </source>
</evidence>
<keyword evidence="1" id="KW-0472">Membrane</keyword>
<keyword evidence="3" id="KW-1185">Reference proteome</keyword>
<dbReference type="RefSeq" id="WP_310927866.1">
    <property type="nucleotide sequence ID" value="NZ_JAMQOQ010000002.1"/>
</dbReference>
<accession>A0ABU2G146</accession>
<reference evidence="2 3" key="1">
    <citation type="submission" date="2022-06" db="EMBL/GenBank/DDBJ databases">
        <title>Halogeometricum sp. a new haloarchaeum isolate from saline soil.</title>
        <authorList>
            <person name="Strakova D."/>
            <person name="Galisteo C."/>
            <person name="Sanchez-Porro C."/>
            <person name="Ventosa A."/>
        </authorList>
    </citation>
    <scope>NUCLEOTIDE SEQUENCE [LARGE SCALE GENOMIC DNA]</scope>
    <source>
        <strain evidence="3">S3BR25-2</strain>
    </source>
</reference>
<evidence type="ECO:0000313" key="3">
    <source>
        <dbReference type="Proteomes" id="UP001254813"/>
    </source>
</evidence>
<evidence type="ECO:0008006" key="4">
    <source>
        <dbReference type="Google" id="ProtNLM"/>
    </source>
</evidence>
<protein>
    <recommendedName>
        <fullName evidence="4">Phospholipase_D-nuclease N-terminal</fullName>
    </recommendedName>
</protein>
<organism evidence="2 3">
    <name type="scientific">Halogeometricum luteum</name>
    <dbReference type="NCBI Taxonomy" id="2950537"/>
    <lineage>
        <taxon>Archaea</taxon>
        <taxon>Methanobacteriati</taxon>
        <taxon>Methanobacteriota</taxon>
        <taxon>Stenosarchaea group</taxon>
        <taxon>Halobacteria</taxon>
        <taxon>Halobacteriales</taxon>
        <taxon>Haloferacaceae</taxon>
        <taxon>Halogeometricum</taxon>
    </lineage>
</organism>
<keyword evidence="1" id="KW-1133">Transmembrane helix</keyword>
<feature type="transmembrane region" description="Helical" evidence="1">
    <location>
        <begin position="37"/>
        <end position="56"/>
    </location>
</feature>
<dbReference type="Proteomes" id="UP001254813">
    <property type="component" value="Unassembled WGS sequence"/>
</dbReference>
<comment type="caution">
    <text evidence="2">The sequence shown here is derived from an EMBL/GenBank/DDBJ whole genome shotgun (WGS) entry which is preliminary data.</text>
</comment>